<reference evidence="1" key="1">
    <citation type="submission" date="2023-05" db="EMBL/GenBank/DDBJ databases">
        <authorList>
            <consortium name="ELIXIR-Norway"/>
        </authorList>
    </citation>
    <scope>NUCLEOTIDE SEQUENCE</scope>
</reference>
<sequence>MAGGTPSATEQGAPESRWIARLEAREGQCHSIATLPGRTLTPPRTTRSSPAFPSARARVWGRLLRGEAGSHHLKKRVPRIPEVLGFPEVPDWLTEPRLAGPLQLERFCPPA</sequence>
<proteinExistence type="predicted"/>
<organism evidence="1 2">
    <name type="scientific">Rangifer tarandus platyrhynchus</name>
    <name type="common">Svalbard reindeer</name>
    <dbReference type="NCBI Taxonomy" id="3082113"/>
    <lineage>
        <taxon>Eukaryota</taxon>
        <taxon>Metazoa</taxon>
        <taxon>Chordata</taxon>
        <taxon>Craniata</taxon>
        <taxon>Vertebrata</taxon>
        <taxon>Euteleostomi</taxon>
        <taxon>Mammalia</taxon>
        <taxon>Eutheria</taxon>
        <taxon>Laurasiatheria</taxon>
        <taxon>Artiodactyla</taxon>
        <taxon>Ruminantia</taxon>
        <taxon>Pecora</taxon>
        <taxon>Cervidae</taxon>
        <taxon>Odocoileinae</taxon>
        <taxon>Rangifer</taxon>
    </lineage>
</organism>
<accession>A0AC59YXZ8</accession>
<dbReference type="EMBL" id="OX596105">
    <property type="protein sequence ID" value="CAN0069566.1"/>
    <property type="molecule type" value="Genomic_DNA"/>
</dbReference>
<dbReference type="Proteomes" id="UP001162501">
    <property type="component" value="Chromosome 21"/>
</dbReference>
<evidence type="ECO:0000313" key="2">
    <source>
        <dbReference type="Proteomes" id="UP001162501"/>
    </source>
</evidence>
<gene>
    <name evidence="1" type="ORF">MRATA1EN22A_LOCUS11568</name>
</gene>
<protein>
    <submittedName>
        <fullName evidence="1">Uncharacterized protein</fullName>
    </submittedName>
</protein>
<evidence type="ECO:0000313" key="1">
    <source>
        <dbReference type="EMBL" id="CAN0069566.1"/>
    </source>
</evidence>
<reference evidence="1" key="2">
    <citation type="submission" date="2025-03" db="EMBL/GenBank/DDBJ databases">
        <authorList>
            <consortium name="ELIXIR-Norway"/>
            <consortium name="Elixir Norway"/>
        </authorList>
    </citation>
    <scope>NUCLEOTIDE SEQUENCE</scope>
</reference>
<name>A0AC59YXZ8_RANTA</name>